<comment type="caution">
    <text evidence="1">The sequence shown here is derived from an EMBL/GenBank/DDBJ whole genome shotgun (WGS) entry which is preliminary data.</text>
</comment>
<sequence length="96" mass="9882">MAIVGSVMAGSGKAAEEAGLGTVVPEAEMTMFCQTAAAAKFEVQLDAITTDPPVSREGKLLVLGTVDGENRDLGFDCRFEQNGAYLGIIGAPAMSD</sequence>
<gene>
    <name evidence="1" type="ORF">G6N73_07700</name>
</gene>
<reference evidence="1 2" key="1">
    <citation type="submission" date="2020-02" db="EMBL/GenBank/DDBJ databases">
        <title>Genome sequence of strain CCNWXJ40-4.</title>
        <authorList>
            <person name="Gao J."/>
            <person name="Sun J."/>
        </authorList>
    </citation>
    <scope>NUCLEOTIDE SEQUENCE [LARGE SCALE GENOMIC DNA]</scope>
    <source>
        <strain evidence="1 2">CCNWXJ 40-4</strain>
    </source>
</reference>
<evidence type="ECO:0000313" key="2">
    <source>
        <dbReference type="Proteomes" id="UP001642900"/>
    </source>
</evidence>
<keyword evidence="2" id="KW-1185">Reference proteome</keyword>
<evidence type="ECO:0000313" key="1">
    <source>
        <dbReference type="EMBL" id="NGO51065.1"/>
    </source>
</evidence>
<protein>
    <submittedName>
        <fullName evidence="1">Uncharacterized protein</fullName>
    </submittedName>
</protein>
<accession>A0A6G4W8H3</accession>
<dbReference type="AlphaFoldDB" id="A0A6G4W8H3"/>
<name>A0A6G4W8H3_9HYPH</name>
<proteinExistence type="predicted"/>
<organism evidence="1 2">
    <name type="scientific">Allomesorhizobium camelthorni</name>
    <dbReference type="NCBI Taxonomy" id="475069"/>
    <lineage>
        <taxon>Bacteria</taxon>
        <taxon>Pseudomonadati</taxon>
        <taxon>Pseudomonadota</taxon>
        <taxon>Alphaproteobacteria</taxon>
        <taxon>Hyphomicrobiales</taxon>
        <taxon>Phyllobacteriaceae</taxon>
        <taxon>Allomesorhizobium</taxon>
    </lineage>
</organism>
<dbReference type="Proteomes" id="UP001642900">
    <property type="component" value="Unassembled WGS sequence"/>
</dbReference>
<dbReference type="EMBL" id="JAAKZF010000006">
    <property type="protein sequence ID" value="NGO51065.1"/>
    <property type="molecule type" value="Genomic_DNA"/>
</dbReference>
<dbReference type="RefSeq" id="WP_165025621.1">
    <property type="nucleotide sequence ID" value="NZ_JAAKZF010000006.1"/>
</dbReference>